<evidence type="ECO:0000313" key="4">
    <source>
        <dbReference type="Proteomes" id="UP000199729"/>
    </source>
</evidence>
<organism evidence="3 4">
    <name type="scientific">Vitreoscilla filiformis</name>
    <dbReference type="NCBI Taxonomy" id="63"/>
    <lineage>
        <taxon>Bacteria</taxon>
        <taxon>Pseudomonadati</taxon>
        <taxon>Pseudomonadota</taxon>
        <taxon>Betaproteobacteria</taxon>
        <taxon>Neisseriales</taxon>
        <taxon>Neisseriaceae</taxon>
        <taxon>Vitreoscilla</taxon>
    </lineage>
</organism>
<keyword evidence="2" id="KW-0732">Signal</keyword>
<name>A0A221KBR1_VITFI</name>
<sequence>MADQHFSAAAAARPAVAAVALALMLAGCGPSGSGPTGPGGPGGGMPPPSVGVLTVQPQSLNLSTELPGRLEPVRTAQVRARVTGW</sequence>
<dbReference type="GO" id="GO:0046677">
    <property type="term" value="P:response to antibiotic"/>
    <property type="evidence" value="ECO:0007669"/>
    <property type="project" value="TreeGrafter"/>
</dbReference>
<proteinExistence type="predicted"/>
<keyword evidence="4" id="KW-1185">Reference proteome</keyword>
<dbReference type="PANTHER" id="PTHR30158">
    <property type="entry name" value="ACRA/E-RELATED COMPONENT OF DRUG EFFLUX TRANSPORTER"/>
    <property type="match status" value="1"/>
</dbReference>
<dbReference type="GO" id="GO:0005886">
    <property type="term" value="C:plasma membrane"/>
    <property type="evidence" value="ECO:0007669"/>
    <property type="project" value="TreeGrafter"/>
</dbReference>
<gene>
    <name evidence="3" type="ORF">VITFI_CDS0501</name>
</gene>
<dbReference type="Proteomes" id="UP000199729">
    <property type="component" value="Chromosome"/>
</dbReference>
<dbReference type="AlphaFoldDB" id="A0A221KBR1"/>
<evidence type="ECO:0008006" key="5">
    <source>
        <dbReference type="Google" id="ProtNLM"/>
    </source>
</evidence>
<feature type="compositionally biased region" description="Gly residues" evidence="1">
    <location>
        <begin position="29"/>
        <end position="43"/>
    </location>
</feature>
<protein>
    <recommendedName>
        <fullName evidence="5">Efflux transporter periplasmic adaptor subunit</fullName>
    </recommendedName>
</protein>
<evidence type="ECO:0000256" key="2">
    <source>
        <dbReference type="SAM" id="SignalP"/>
    </source>
</evidence>
<feature type="signal peptide" evidence="2">
    <location>
        <begin position="1"/>
        <end position="17"/>
    </location>
</feature>
<feature type="region of interest" description="Disordered" evidence="1">
    <location>
        <begin position="29"/>
        <end position="51"/>
    </location>
</feature>
<evidence type="ECO:0000256" key="1">
    <source>
        <dbReference type="SAM" id="MobiDB-lite"/>
    </source>
</evidence>
<evidence type="ECO:0000313" key="3">
    <source>
        <dbReference type="EMBL" id="ASM76280.1"/>
    </source>
</evidence>
<accession>A0A221KBR1</accession>
<reference evidence="3 4" key="1">
    <citation type="submission" date="2017-07" db="EMBL/GenBank/DDBJ databases">
        <title>Complete Genome Sequence of the cosmetic ferment Vitreoscilla filiformis (ATCC15551).</title>
        <authorList>
            <person name="Contreras S."/>
            <person name="Sagory-Zalkind P."/>
            <person name="Blanquart H."/>
            <person name="Iltis A."/>
            <person name="Morand S.C."/>
        </authorList>
    </citation>
    <scope>NUCLEOTIDE SEQUENCE [LARGE SCALE GENOMIC DNA]</scope>
    <source>
        <strain evidence="3 4">ATCC 15551</strain>
    </source>
</reference>
<dbReference type="RefSeq" id="WP_232476653.1">
    <property type="nucleotide sequence ID" value="NZ_CP022423.1"/>
</dbReference>
<feature type="chain" id="PRO_5012555898" description="Efflux transporter periplasmic adaptor subunit" evidence="2">
    <location>
        <begin position="18"/>
        <end position="85"/>
    </location>
</feature>
<dbReference type="EMBL" id="CP022423">
    <property type="protein sequence ID" value="ASM76280.1"/>
    <property type="molecule type" value="Genomic_DNA"/>
</dbReference>
<dbReference type="KEGG" id="vff:VITFI_CDS0501"/>